<proteinExistence type="predicted"/>
<dbReference type="InterPro" id="IPR027417">
    <property type="entry name" value="P-loop_NTPase"/>
</dbReference>
<keyword evidence="3" id="KW-1185">Reference proteome</keyword>
<gene>
    <name evidence="2" type="ORF">LMG29542_08265</name>
</gene>
<feature type="compositionally biased region" description="Polar residues" evidence="1">
    <location>
        <begin position="14"/>
        <end position="25"/>
    </location>
</feature>
<evidence type="ECO:0000256" key="1">
    <source>
        <dbReference type="SAM" id="MobiDB-lite"/>
    </source>
</evidence>
<name>A0A6J5F932_9BURK</name>
<sequence>MAGLYGASRRRWPRTTQPRAGSATNCAHPAEQSRIYAVRGWQEEYYCRFVHVNYNRNFPKGYSLFRYPKIYYLNGLFFEAAMNANVRQGKLIVLRGNSGAGKSTLASRLRALAQDSLVIVEQDYFRRSITGEKDRTDALHVRLMEQTVRLSIVSGFNVVLEGILNFERHGSMLTDLAKAYSDHFFYYLDVSFDESWRRHCERSKRSAFGRDDMARWFVSRDFTGLAGETVLPEQSSIDVMAAQILKQADLG</sequence>
<evidence type="ECO:0000313" key="3">
    <source>
        <dbReference type="Proteomes" id="UP000494363"/>
    </source>
</evidence>
<dbReference type="CDD" id="cd00267">
    <property type="entry name" value="ABC_ATPase"/>
    <property type="match status" value="1"/>
</dbReference>
<dbReference type="SUPFAM" id="SSF52540">
    <property type="entry name" value="P-loop containing nucleoside triphosphate hydrolases"/>
    <property type="match status" value="1"/>
</dbReference>
<protein>
    <recommendedName>
        <fullName evidence="4">UDP-N-acetylglucosamine kinase</fullName>
    </recommendedName>
</protein>
<evidence type="ECO:0008006" key="4">
    <source>
        <dbReference type="Google" id="ProtNLM"/>
    </source>
</evidence>
<organism evidence="2 3">
    <name type="scientific">Paraburkholderia humisilvae</name>
    <dbReference type="NCBI Taxonomy" id="627669"/>
    <lineage>
        <taxon>Bacteria</taxon>
        <taxon>Pseudomonadati</taxon>
        <taxon>Pseudomonadota</taxon>
        <taxon>Betaproteobacteria</taxon>
        <taxon>Burkholderiales</taxon>
        <taxon>Burkholderiaceae</taxon>
        <taxon>Paraburkholderia</taxon>
    </lineage>
</organism>
<dbReference type="Proteomes" id="UP000494363">
    <property type="component" value="Unassembled WGS sequence"/>
</dbReference>
<dbReference type="EMBL" id="CADIKH010000193">
    <property type="protein sequence ID" value="CAB3774883.1"/>
    <property type="molecule type" value="Genomic_DNA"/>
</dbReference>
<dbReference type="Gene3D" id="3.40.50.300">
    <property type="entry name" value="P-loop containing nucleotide triphosphate hydrolases"/>
    <property type="match status" value="1"/>
</dbReference>
<dbReference type="AlphaFoldDB" id="A0A6J5F932"/>
<feature type="region of interest" description="Disordered" evidence="1">
    <location>
        <begin position="1"/>
        <end position="25"/>
    </location>
</feature>
<reference evidence="2 3" key="1">
    <citation type="submission" date="2020-04" db="EMBL/GenBank/DDBJ databases">
        <authorList>
            <person name="De Canck E."/>
        </authorList>
    </citation>
    <scope>NUCLEOTIDE SEQUENCE [LARGE SCALE GENOMIC DNA]</scope>
    <source>
        <strain evidence="2 3">LMG 29542</strain>
    </source>
</reference>
<dbReference type="Pfam" id="PF13671">
    <property type="entry name" value="AAA_33"/>
    <property type="match status" value="1"/>
</dbReference>
<evidence type="ECO:0000313" key="2">
    <source>
        <dbReference type="EMBL" id="CAB3774883.1"/>
    </source>
</evidence>
<accession>A0A6J5F932</accession>